<evidence type="ECO:0000256" key="1">
    <source>
        <dbReference type="ARBA" id="ARBA00010702"/>
    </source>
</evidence>
<keyword evidence="4" id="KW-1185">Reference proteome</keyword>
<dbReference type="PANTHER" id="PTHR16222:SF24">
    <property type="entry name" value="ADP-RIBOSYLHYDROLASE ARH3"/>
    <property type="match status" value="1"/>
</dbReference>
<evidence type="ECO:0000313" key="4">
    <source>
        <dbReference type="Proteomes" id="UP001464891"/>
    </source>
</evidence>
<dbReference type="RefSeq" id="WP_190442207.1">
    <property type="nucleotide sequence ID" value="NZ_JAMPKM010000066.1"/>
</dbReference>
<accession>A0ABV0JGZ3</accession>
<dbReference type="PANTHER" id="PTHR16222">
    <property type="entry name" value="ADP-RIBOSYLGLYCOHYDROLASE"/>
    <property type="match status" value="1"/>
</dbReference>
<keyword evidence="2" id="KW-0378">Hydrolase</keyword>
<dbReference type="InterPro" id="IPR036705">
    <property type="entry name" value="Ribosyl_crysJ1_sf"/>
</dbReference>
<reference evidence="3 4" key="1">
    <citation type="submission" date="2022-04" db="EMBL/GenBank/DDBJ databases">
        <title>Positive selection, recombination, and allopatry shape intraspecific diversity of widespread and dominant cyanobacteria.</title>
        <authorList>
            <person name="Wei J."/>
            <person name="Shu W."/>
            <person name="Hu C."/>
        </authorList>
    </citation>
    <scope>NUCLEOTIDE SEQUENCE [LARGE SCALE GENOMIC DNA]</scope>
    <source>
        <strain evidence="3 4">GB2-A4</strain>
    </source>
</reference>
<comment type="caution">
    <text evidence="3">The sequence shown here is derived from an EMBL/GenBank/DDBJ whole genome shotgun (WGS) entry which is preliminary data.</text>
</comment>
<dbReference type="Gene3D" id="1.10.4080.10">
    <property type="entry name" value="ADP-ribosylation/Crystallin J1"/>
    <property type="match status" value="1"/>
</dbReference>
<dbReference type="InterPro" id="IPR005502">
    <property type="entry name" value="Ribosyl_crysJ1"/>
</dbReference>
<proteinExistence type="inferred from homology"/>
<evidence type="ECO:0000313" key="3">
    <source>
        <dbReference type="EMBL" id="MEP0821073.1"/>
    </source>
</evidence>
<dbReference type="EMBL" id="JAMPKM010000066">
    <property type="protein sequence ID" value="MEP0821073.1"/>
    <property type="molecule type" value="Genomic_DNA"/>
</dbReference>
<dbReference type="Pfam" id="PF03747">
    <property type="entry name" value="ADP_ribosyl_GH"/>
    <property type="match status" value="1"/>
</dbReference>
<dbReference type="InterPro" id="IPR050792">
    <property type="entry name" value="ADP-ribosylglycohydrolase"/>
</dbReference>
<protein>
    <submittedName>
        <fullName evidence="3">ADP-ribosylglycohydrolase family protein</fullName>
    </submittedName>
</protein>
<dbReference type="SUPFAM" id="SSF101478">
    <property type="entry name" value="ADP-ribosylglycohydrolase"/>
    <property type="match status" value="1"/>
</dbReference>
<organism evidence="3 4">
    <name type="scientific">Trichocoleus desertorum GB2-A4</name>
    <dbReference type="NCBI Taxonomy" id="2933944"/>
    <lineage>
        <taxon>Bacteria</taxon>
        <taxon>Bacillati</taxon>
        <taxon>Cyanobacteriota</taxon>
        <taxon>Cyanophyceae</taxon>
        <taxon>Leptolyngbyales</taxon>
        <taxon>Trichocoleusaceae</taxon>
        <taxon>Trichocoleus</taxon>
    </lineage>
</organism>
<dbReference type="Proteomes" id="UP001464891">
    <property type="component" value="Unassembled WGS sequence"/>
</dbReference>
<evidence type="ECO:0000256" key="2">
    <source>
        <dbReference type="ARBA" id="ARBA00022801"/>
    </source>
</evidence>
<name>A0ABV0JGZ3_9CYAN</name>
<gene>
    <name evidence="3" type="ORF">NC998_28925</name>
</gene>
<sequence>MLLELAIGDAYGAGFEYVSKRVLERNDLSGYLQHPRYSTRPGQYTDDTQMSIAIAEAIVADDRWTPLHLAHRFVEVFHRDPREGYASRFYAFLQQTQTGEEFLANIQPNSDKSGAAMRAGPVGIFATVEEVLERASIQTQVTHNTPAGISAAQASALMTHYFLYDLGVKSALGKFLDSHVPGYQWNEPWQGEVGAQGWMSVRAAVTAVLRHTSLSAILQDCVRFGGDVDTVATIALAAGSCSQEVIQDLPQHLVDGLENETYGRDYLCDLDVKLLDKVQR</sequence>
<comment type="similarity">
    <text evidence="1">Belongs to the ADP-ribosylglycohydrolase family.</text>
</comment>